<keyword evidence="4" id="KW-1185">Reference proteome</keyword>
<evidence type="ECO:0000313" key="4">
    <source>
        <dbReference type="Proteomes" id="UP001175261"/>
    </source>
</evidence>
<proteinExistence type="inferred from homology"/>
<evidence type="ECO:0000256" key="1">
    <source>
        <dbReference type="ARBA" id="ARBA00008106"/>
    </source>
</evidence>
<name>A0AA39GHK9_SARSR</name>
<dbReference type="InterPro" id="IPR006439">
    <property type="entry name" value="HAD-SF_hydro_IA"/>
</dbReference>
<dbReference type="GO" id="GO:0019120">
    <property type="term" value="F:hydrolase activity, acting on acid halide bonds, in C-halide compounds"/>
    <property type="evidence" value="ECO:0007669"/>
    <property type="project" value="InterPro"/>
</dbReference>
<dbReference type="Gene3D" id="1.10.150.240">
    <property type="entry name" value="Putative phosphatase, domain 2"/>
    <property type="match status" value="1"/>
</dbReference>
<dbReference type="PRINTS" id="PR00413">
    <property type="entry name" value="HADHALOGNASE"/>
</dbReference>
<dbReference type="SFLD" id="SFLDS00003">
    <property type="entry name" value="Haloacid_Dehalogenase"/>
    <property type="match status" value="1"/>
</dbReference>
<dbReference type="InterPro" id="IPR036412">
    <property type="entry name" value="HAD-like_sf"/>
</dbReference>
<dbReference type="SUPFAM" id="SSF56784">
    <property type="entry name" value="HAD-like"/>
    <property type="match status" value="1"/>
</dbReference>
<comment type="caution">
    <text evidence="3">The sequence shown here is derived from an EMBL/GenBank/DDBJ whole genome shotgun (WGS) entry which is preliminary data.</text>
</comment>
<keyword evidence="2" id="KW-0378">Hydrolase</keyword>
<dbReference type="Proteomes" id="UP001175261">
    <property type="component" value="Unassembled WGS sequence"/>
</dbReference>
<evidence type="ECO:0008006" key="5">
    <source>
        <dbReference type="Google" id="ProtNLM"/>
    </source>
</evidence>
<dbReference type="EMBL" id="JAPDFR010000004">
    <property type="protein sequence ID" value="KAK0387191.1"/>
    <property type="molecule type" value="Genomic_DNA"/>
</dbReference>
<gene>
    <name evidence="3" type="ORF">NLU13_5504</name>
</gene>
<dbReference type="InterPro" id="IPR006328">
    <property type="entry name" value="2-HAD"/>
</dbReference>
<comment type="similarity">
    <text evidence="1">Belongs to the HAD-like hydrolase superfamily. S-2-haloalkanoic acid dehalogenase family.</text>
</comment>
<dbReference type="Pfam" id="PF00702">
    <property type="entry name" value="Hydrolase"/>
    <property type="match status" value="1"/>
</dbReference>
<protein>
    <recommendedName>
        <fullName evidence="5">Haloacid dehalogenase</fullName>
    </recommendedName>
</protein>
<dbReference type="NCBIfam" id="TIGR01428">
    <property type="entry name" value="HAD_type_II"/>
    <property type="match status" value="1"/>
</dbReference>
<dbReference type="GO" id="GO:0016791">
    <property type="term" value="F:phosphatase activity"/>
    <property type="evidence" value="ECO:0007669"/>
    <property type="project" value="UniProtKB-ARBA"/>
</dbReference>
<dbReference type="InterPro" id="IPR023198">
    <property type="entry name" value="PGP-like_dom2"/>
</dbReference>
<dbReference type="InterPro" id="IPR023214">
    <property type="entry name" value="HAD_sf"/>
</dbReference>
<dbReference type="InterPro" id="IPR051540">
    <property type="entry name" value="S-2-haloacid_dehalogenase"/>
</dbReference>
<sequence>MSPGAISPMSSIKGLAFDTFGTVVDWRTAVNDELILRAHRKQLTSLPPALRQRLESLSDEDWGRFAQEWRDSYGKFTKGFDPEKDEWKTVDDHHRDSLVDLLKAWGLEGLYSESEIESLSLVWHRLAPWEDCSKGLQKLKAMGLRLTTLSNGNRSLLRDLVDFSPEPLPFDMLLSAEDFGVYKPHPGTYRGAVEKLLGEGGGHEKMGEVAMVAAHLNDLEAAKAQGMRTVYVEREREEAWNKEEERYEKAKEWVDVWIPLGEGGMLGVARELEKLR</sequence>
<dbReference type="PANTHER" id="PTHR43316:SF3">
    <property type="entry name" value="HALOACID DEHALOGENASE, TYPE II (AFU_ORTHOLOGUE AFUA_2G07750)-RELATED"/>
    <property type="match status" value="1"/>
</dbReference>
<evidence type="ECO:0000256" key="2">
    <source>
        <dbReference type="ARBA" id="ARBA00022801"/>
    </source>
</evidence>
<dbReference type="NCBIfam" id="TIGR01493">
    <property type="entry name" value="HAD-SF-IA-v2"/>
    <property type="match status" value="1"/>
</dbReference>
<organism evidence="3 4">
    <name type="scientific">Sarocladium strictum</name>
    <name type="common">Black bundle disease fungus</name>
    <name type="synonym">Acremonium strictum</name>
    <dbReference type="NCBI Taxonomy" id="5046"/>
    <lineage>
        <taxon>Eukaryota</taxon>
        <taxon>Fungi</taxon>
        <taxon>Dikarya</taxon>
        <taxon>Ascomycota</taxon>
        <taxon>Pezizomycotina</taxon>
        <taxon>Sordariomycetes</taxon>
        <taxon>Hypocreomycetidae</taxon>
        <taxon>Hypocreales</taxon>
        <taxon>Sarocladiaceae</taxon>
        <taxon>Sarocladium</taxon>
    </lineage>
</organism>
<reference evidence="3" key="1">
    <citation type="submission" date="2022-10" db="EMBL/GenBank/DDBJ databases">
        <title>Determination and structural analysis of whole genome sequence of Sarocladium strictum F4-1.</title>
        <authorList>
            <person name="Hu L."/>
            <person name="Jiang Y."/>
        </authorList>
    </citation>
    <scope>NUCLEOTIDE SEQUENCE</scope>
    <source>
        <strain evidence="3">F4-1</strain>
    </source>
</reference>
<dbReference type="SFLD" id="SFLDG01129">
    <property type="entry name" value="C1.5:_HAD__Beta-PGM__Phosphata"/>
    <property type="match status" value="1"/>
</dbReference>
<dbReference type="PANTHER" id="PTHR43316">
    <property type="entry name" value="HYDROLASE, HALOACID DELAHOGENASE-RELATED"/>
    <property type="match status" value="1"/>
</dbReference>
<evidence type="ECO:0000313" key="3">
    <source>
        <dbReference type="EMBL" id="KAK0387191.1"/>
    </source>
</evidence>
<dbReference type="Gene3D" id="3.40.50.1000">
    <property type="entry name" value="HAD superfamily/HAD-like"/>
    <property type="match status" value="1"/>
</dbReference>
<dbReference type="AlphaFoldDB" id="A0AA39GHK9"/>
<accession>A0AA39GHK9</accession>